<reference evidence="1 2" key="2">
    <citation type="journal article" date="2019" name="G3 (Bethesda)">
        <title>Hybrid Assembly of the Genome of the Entomopathogenic Nematode Steinernema carpocapsae Identifies the X-Chromosome.</title>
        <authorList>
            <person name="Serra L."/>
            <person name="Macchietto M."/>
            <person name="Macias-Munoz A."/>
            <person name="McGill C.J."/>
            <person name="Rodriguez I.M."/>
            <person name="Rodriguez B."/>
            <person name="Murad R."/>
            <person name="Mortazavi A."/>
        </authorList>
    </citation>
    <scope>NUCLEOTIDE SEQUENCE [LARGE SCALE GENOMIC DNA]</scope>
    <source>
        <strain evidence="1 2">ALL</strain>
    </source>
</reference>
<evidence type="ECO:0000313" key="2">
    <source>
        <dbReference type="Proteomes" id="UP000298663"/>
    </source>
</evidence>
<dbReference type="Proteomes" id="UP000298663">
    <property type="component" value="Unassembled WGS sequence"/>
</dbReference>
<proteinExistence type="predicted"/>
<keyword evidence="2" id="KW-1185">Reference proteome</keyword>
<reference evidence="1 2" key="1">
    <citation type="journal article" date="2015" name="Genome Biol.">
        <title>Comparative genomics of Steinernema reveals deeply conserved gene regulatory networks.</title>
        <authorList>
            <person name="Dillman A.R."/>
            <person name="Macchietto M."/>
            <person name="Porter C.F."/>
            <person name="Rogers A."/>
            <person name="Williams B."/>
            <person name="Antoshechkin I."/>
            <person name="Lee M.M."/>
            <person name="Goodwin Z."/>
            <person name="Lu X."/>
            <person name="Lewis E.E."/>
            <person name="Goodrich-Blair H."/>
            <person name="Stock S.P."/>
            <person name="Adams B.J."/>
            <person name="Sternberg P.W."/>
            <person name="Mortazavi A."/>
        </authorList>
    </citation>
    <scope>NUCLEOTIDE SEQUENCE [LARGE SCALE GENOMIC DNA]</scope>
    <source>
        <strain evidence="1 2">ALL</strain>
    </source>
</reference>
<dbReference type="AlphaFoldDB" id="A0A4U5LUM1"/>
<organism evidence="1 2">
    <name type="scientific">Steinernema carpocapsae</name>
    <name type="common">Entomopathogenic nematode</name>
    <dbReference type="NCBI Taxonomy" id="34508"/>
    <lineage>
        <taxon>Eukaryota</taxon>
        <taxon>Metazoa</taxon>
        <taxon>Ecdysozoa</taxon>
        <taxon>Nematoda</taxon>
        <taxon>Chromadorea</taxon>
        <taxon>Rhabditida</taxon>
        <taxon>Tylenchina</taxon>
        <taxon>Panagrolaimomorpha</taxon>
        <taxon>Strongyloidoidea</taxon>
        <taxon>Steinernematidae</taxon>
        <taxon>Steinernema</taxon>
    </lineage>
</organism>
<name>A0A4U5LUM1_STECR</name>
<protein>
    <submittedName>
        <fullName evidence="1">Uncharacterized protein</fullName>
    </submittedName>
</protein>
<gene>
    <name evidence="1" type="ORF">L596_029426</name>
</gene>
<dbReference type="EMBL" id="AZBU02000012">
    <property type="protein sequence ID" value="TKR59809.1"/>
    <property type="molecule type" value="Genomic_DNA"/>
</dbReference>
<accession>A0A4U5LUM1</accession>
<comment type="caution">
    <text evidence="1">The sequence shown here is derived from an EMBL/GenBank/DDBJ whole genome shotgun (WGS) entry which is preliminary data.</text>
</comment>
<sequence length="67" mass="7594">MAVYKNSTCSELCNDLILEKLNQILGTNRKTLRDAFEKGFKGFVEVCGTKYLLAAVRPLTKIQIQEK</sequence>
<evidence type="ECO:0000313" key="1">
    <source>
        <dbReference type="EMBL" id="TKR59809.1"/>
    </source>
</evidence>